<comment type="caution">
    <text evidence="1">The sequence shown here is derived from an EMBL/GenBank/DDBJ whole genome shotgun (WGS) entry which is preliminary data.</text>
</comment>
<dbReference type="Proteomes" id="UP000256345">
    <property type="component" value="Unassembled WGS sequence"/>
</dbReference>
<name>A0ABX9K4C5_9BACT</name>
<accession>A0ABX9K4C5</accession>
<gene>
    <name evidence="1" type="ORF">ATI61_104330</name>
</gene>
<keyword evidence="2" id="KW-1185">Reference proteome</keyword>
<evidence type="ECO:0000313" key="2">
    <source>
        <dbReference type="Proteomes" id="UP000256345"/>
    </source>
</evidence>
<protein>
    <submittedName>
        <fullName evidence="1">Uncharacterized protein</fullName>
    </submittedName>
</protein>
<evidence type="ECO:0000313" key="1">
    <source>
        <dbReference type="EMBL" id="REG33040.1"/>
    </source>
</evidence>
<reference evidence="1 2" key="1">
    <citation type="submission" date="2018-08" db="EMBL/GenBank/DDBJ databases">
        <title>Genomic Encyclopedia of Archaeal and Bacterial Type Strains, Phase II (KMG-II): from individual species to whole genera.</title>
        <authorList>
            <person name="Goeker M."/>
        </authorList>
    </citation>
    <scope>NUCLEOTIDE SEQUENCE [LARGE SCALE GENOMIC DNA]</scope>
    <source>
        <strain evidence="1 2">DSM 2261</strain>
    </source>
</reference>
<dbReference type="EMBL" id="QUMU01000004">
    <property type="protein sequence ID" value="REG33040.1"/>
    <property type="molecule type" value="Genomic_DNA"/>
</dbReference>
<proteinExistence type="predicted"/>
<organism evidence="1 2">
    <name type="scientific">Archangium gephyra</name>
    <dbReference type="NCBI Taxonomy" id="48"/>
    <lineage>
        <taxon>Bacteria</taxon>
        <taxon>Pseudomonadati</taxon>
        <taxon>Myxococcota</taxon>
        <taxon>Myxococcia</taxon>
        <taxon>Myxococcales</taxon>
        <taxon>Cystobacterineae</taxon>
        <taxon>Archangiaceae</taxon>
        <taxon>Archangium</taxon>
    </lineage>
</organism>
<sequence>MPSCWEGGRGFMAGGVASGYTLGVTDVRDPHVQDALRQACDELGLPLTYRGCVHPLLRDPEGEWPQCCGGGCYPCAQTLVDVAVRTLELLGTPRTSPV</sequence>